<name>A0A427AF12_ENSVE</name>
<sequence length="56" mass="6491">MNMVWVSYFQMTETLDLVIHFYIRTLWMTICFSPIFNMCKPTSSLLSSSCQSSRGG</sequence>
<dbReference type="Proteomes" id="UP000287651">
    <property type="component" value="Unassembled WGS sequence"/>
</dbReference>
<dbReference type="EMBL" id="AMZH03002654">
    <property type="protein sequence ID" value="RRT74837.1"/>
    <property type="molecule type" value="Genomic_DNA"/>
</dbReference>
<protein>
    <submittedName>
        <fullName evidence="1">Uncharacterized protein</fullName>
    </submittedName>
</protein>
<reference evidence="1 2" key="1">
    <citation type="journal article" date="2014" name="Agronomy (Basel)">
        <title>A Draft Genome Sequence for Ensete ventricosum, the Drought-Tolerant Tree Against Hunger.</title>
        <authorList>
            <person name="Harrison J."/>
            <person name="Moore K.A."/>
            <person name="Paszkiewicz K."/>
            <person name="Jones T."/>
            <person name="Grant M."/>
            <person name="Ambacheew D."/>
            <person name="Muzemil S."/>
            <person name="Studholme D.J."/>
        </authorList>
    </citation>
    <scope>NUCLEOTIDE SEQUENCE [LARGE SCALE GENOMIC DNA]</scope>
</reference>
<gene>
    <name evidence="1" type="ORF">B296_00029766</name>
</gene>
<dbReference type="AlphaFoldDB" id="A0A427AF12"/>
<comment type="caution">
    <text evidence="1">The sequence shown here is derived from an EMBL/GenBank/DDBJ whole genome shotgun (WGS) entry which is preliminary data.</text>
</comment>
<organism evidence="1 2">
    <name type="scientific">Ensete ventricosum</name>
    <name type="common">Abyssinian banana</name>
    <name type="synonym">Musa ensete</name>
    <dbReference type="NCBI Taxonomy" id="4639"/>
    <lineage>
        <taxon>Eukaryota</taxon>
        <taxon>Viridiplantae</taxon>
        <taxon>Streptophyta</taxon>
        <taxon>Embryophyta</taxon>
        <taxon>Tracheophyta</taxon>
        <taxon>Spermatophyta</taxon>
        <taxon>Magnoliopsida</taxon>
        <taxon>Liliopsida</taxon>
        <taxon>Zingiberales</taxon>
        <taxon>Musaceae</taxon>
        <taxon>Ensete</taxon>
    </lineage>
</organism>
<proteinExistence type="predicted"/>
<evidence type="ECO:0000313" key="2">
    <source>
        <dbReference type="Proteomes" id="UP000287651"/>
    </source>
</evidence>
<evidence type="ECO:0000313" key="1">
    <source>
        <dbReference type="EMBL" id="RRT74837.1"/>
    </source>
</evidence>
<accession>A0A427AF12</accession>